<dbReference type="SUPFAM" id="SSF56176">
    <property type="entry name" value="FAD-binding/transporter-associated domain-like"/>
    <property type="match status" value="1"/>
</dbReference>
<dbReference type="EMBL" id="CAJNOH010002452">
    <property type="protein sequence ID" value="CAF1294126.1"/>
    <property type="molecule type" value="Genomic_DNA"/>
</dbReference>
<evidence type="ECO:0000313" key="13">
    <source>
        <dbReference type="Proteomes" id="UP000663870"/>
    </source>
</evidence>
<keyword evidence="13" id="KW-1185">Reference proteome</keyword>
<evidence type="ECO:0000256" key="5">
    <source>
        <dbReference type="ARBA" id="ARBA00023002"/>
    </source>
</evidence>
<evidence type="ECO:0008006" key="14">
    <source>
        <dbReference type="Google" id="ProtNLM"/>
    </source>
</evidence>
<gene>
    <name evidence="11" type="ORF">JXQ802_LOCUS45050</name>
    <name evidence="10" type="ORF">PYM288_LOCUS29556</name>
</gene>
<evidence type="ECO:0000256" key="2">
    <source>
        <dbReference type="ARBA" id="ARBA00022714"/>
    </source>
</evidence>
<dbReference type="InterPro" id="IPR036884">
    <property type="entry name" value="2Fe-2S-bd_dom_sf"/>
</dbReference>
<reference evidence="10" key="1">
    <citation type="submission" date="2021-02" db="EMBL/GenBank/DDBJ databases">
        <authorList>
            <person name="Nowell W R."/>
        </authorList>
    </citation>
    <scope>NUCLEOTIDE SEQUENCE</scope>
</reference>
<dbReference type="InterPro" id="IPR016169">
    <property type="entry name" value="FAD-bd_PCMH_sub2"/>
</dbReference>
<dbReference type="InterPro" id="IPR006058">
    <property type="entry name" value="2Fe2S_fd_BS"/>
</dbReference>
<accession>A0A815D7X2</accession>
<dbReference type="InterPro" id="IPR016166">
    <property type="entry name" value="FAD-bd_PCMH"/>
</dbReference>
<evidence type="ECO:0000259" key="9">
    <source>
        <dbReference type="PROSITE" id="PS51387"/>
    </source>
</evidence>
<evidence type="ECO:0000313" key="11">
    <source>
        <dbReference type="EMBL" id="CAF1569280.1"/>
    </source>
</evidence>
<dbReference type="InterPro" id="IPR016167">
    <property type="entry name" value="FAD-bd_PCMH_sub1"/>
</dbReference>
<evidence type="ECO:0000259" key="8">
    <source>
        <dbReference type="PROSITE" id="PS51085"/>
    </source>
</evidence>
<dbReference type="PROSITE" id="PS51387">
    <property type="entry name" value="FAD_PCMH"/>
    <property type="match status" value="1"/>
</dbReference>
<feature type="domain" description="2Fe-2S ferredoxin-type" evidence="8">
    <location>
        <begin position="10"/>
        <end position="98"/>
    </location>
</feature>
<protein>
    <recommendedName>
        <fullName evidence="14">Xanthine dehydrogenase</fullName>
    </recommendedName>
</protein>
<dbReference type="InterPro" id="IPR002888">
    <property type="entry name" value="2Fe-2S-bd"/>
</dbReference>
<dbReference type="GO" id="GO:0071949">
    <property type="term" value="F:FAD binding"/>
    <property type="evidence" value="ECO:0007669"/>
    <property type="project" value="InterPro"/>
</dbReference>
<keyword evidence="5" id="KW-0560">Oxidoreductase</keyword>
<dbReference type="Pfam" id="PF01799">
    <property type="entry name" value="Fer2_2"/>
    <property type="match status" value="1"/>
</dbReference>
<evidence type="ECO:0000313" key="10">
    <source>
        <dbReference type="EMBL" id="CAF1294126.1"/>
    </source>
</evidence>
<evidence type="ECO:0000256" key="1">
    <source>
        <dbReference type="ARBA" id="ARBA00022630"/>
    </source>
</evidence>
<dbReference type="FunFam" id="3.10.20.30:FF:000015">
    <property type="entry name" value="Aldehyde oxidase 1"/>
    <property type="match status" value="1"/>
</dbReference>
<dbReference type="InterPro" id="IPR036010">
    <property type="entry name" value="2Fe-2S_ferredoxin-like_sf"/>
</dbReference>
<evidence type="ECO:0000256" key="3">
    <source>
        <dbReference type="ARBA" id="ARBA00022723"/>
    </source>
</evidence>
<dbReference type="SUPFAM" id="SSF47741">
    <property type="entry name" value="CO dehydrogenase ISP C-domain like"/>
    <property type="match status" value="1"/>
</dbReference>
<organism evidence="10 12">
    <name type="scientific">Rotaria sordida</name>
    <dbReference type="NCBI Taxonomy" id="392033"/>
    <lineage>
        <taxon>Eukaryota</taxon>
        <taxon>Metazoa</taxon>
        <taxon>Spiralia</taxon>
        <taxon>Gnathifera</taxon>
        <taxon>Rotifera</taxon>
        <taxon>Eurotatoria</taxon>
        <taxon>Bdelloidea</taxon>
        <taxon>Philodinida</taxon>
        <taxon>Philodinidae</taxon>
        <taxon>Rotaria</taxon>
    </lineage>
</organism>
<evidence type="ECO:0000256" key="7">
    <source>
        <dbReference type="ARBA" id="ARBA00023014"/>
    </source>
</evidence>
<dbReference type="Proteomes" id="UP000663870">
    <property type="component" value="Unassembled WGS sequence"/>
</dbReference>
<dbReference type="GO" id="GO:0005506">
    <property type="term" value="F:iron ion binding"/>
    <property type="evidence" value="ECO:0007669"/>
    <property type="project" value="InterPro"/>
</dbReference>
<dbReference type="PROSITE" id="PS51085">
    <property type="entry name" value="2FE2S_FER_2"/>
    <property type="match status" value="1"/>
</dbReference>
<keyword evidence="6" id="KW-0408">Iron</keyword>
<keyword evidence="7" id="KW-0411">Iron-sulfur</keyword>
<proteinExistence type="predicted"/>
<dbReference type="GO" id="GO:0016491">
    <property type="term" value="F:oxidoreductase activity"/>
    <property type="evidence" value="ECO:0007669"/>
    <property type="project" value="UniProtKB-KW"/>
</dbReference>
<dbReference type="InterPro" id="IPR002346">
    <property type="entry name" value="Mopterin_DH_FAD-bd"/>
</dbReference>
<feature type="domain" description="FAD-binding PCMH-type" evidence="9">
    <location>
        <begin position="203"/>
        <end position="333"/>
    </location>
</feature>
<dbReference type="InterPro" id="IPR001041">
    <property type="entry name" value="2Fe-2S_ferredoxin-type"/>
</dbReference>
<dbReference type="Gene3D" id="3.30.43.10">
    <property type="entry name" value="Uridine Diphospho-n-acetylenolpyruvylglucosamine Reductase, domain 2"/>
    <property type="match status" value="1"/>
</dbReference>
<keyword evidence="4" id="KW-0274">FAD</keyword>
<dbReference type="SUPFAM" id="SSF54292">
    <property type="entry name" value="2Fe-2S ferredoxin-like"/>
    <property type="match status" value="1"/>
</dbReference>
<dbReference type="AlphaFoldDB" id="A0A815D7X2"/>
<evidence type="ECO:0000256" key="6">
    <source>
        <dbReference type="ARBA" id="ARBA00023004"/>
    </source>
</evidence>
<comment type="caution">
    <text evidence="10">The sequence shown here is derived from an EMBL/GenBank/DDBJ whole genome shotgun (WGS) entry which is preliminary data.</text>
</comment>
<dbReference type="FunFam" id="3.30.43.10:FF:000001">
    <property type="entry name" value="Xanthine dehydrogenase/oxidase"/>
    <property type="match status" value="1"/>
</dbReference>
<dbReference type="Gene3D" id="3.30.465.10">
    <property type="match status" value="1"/>
</dbReference>
<sequence>MKELVQNSRNSLLFYVNGNEIIESNAEPDWTLLWYLRNKLNLTGSKLGCGAGGCGACTVLISHCTDRYSGKIEHYTANACLAPLCSVDGCHVITVEGLGSVKNSNIHPVQSRLAEMFGTQCGFCTPGIIMSLYETVSMDDNNESPIMQDIEEAFDGHLCRCTGYRSILDAAKTFATDVDKYISIRESSTSKITSTTFDKCISYSSSILEWYRPISLDELLSLRHSYPGSASKLVFGNTAVQIERKFKHIQHHRLISITHIDELQQLKRTPNSYIIGAGITFTRLQSKLYEWKKEVNSDGGICEALIDQLKHFASAQIRNVASFGGCIVNASPM</sequence>
<dbReference type="EMBL" id="CAJNOL010003629">
    <property type="protein sequence ID" value="CAF1569280.1"/>
    <property type="molecule type" value="Genomic_DNA"/>
</dbReference>
<dbReference type="InterPro" id="IPR016208">
    <property type="entry name" value="Ald_Oxase/xanthine_DH-like"/>
</dbReference>
<dbReference type="Pfam" id="PF00941">
    <property type="entry name" value="FAD_binding_5"/>
    <property type="match status" value="1"/>
</dbReference>
<dbReference type="Gene3D" id="3.10.20.30">
    <property type="match status" value="1"/>
</dbReference>
<evidence type="ECO:0000256" key="4">
    <source>
        <dbReference type="ARBA" id="ARBA00022827"/>
    </source>
</evidence>
<name>A0A815D7X2_9BILA</name>
<dbReference type="PROSITE" id="PS00197">
    <property type="entry name" value="2FE2S_FER_1"/>
    <property type="match status" value="1"/>
</dbReference>
<dbReference type="Pfam" id="PF00111">
    <property type="entry name" value="Fer2"/>
    <property type="match status" value="1"/>
</dbReference>
<dbReference type="PANTHER" id="PTHR45444">
    <property type="entry name" value="XANTHINE DEHYDROGENASE"/>
    <property type="match status" value="1"/>
</dbReference>
<keyword evidence="1" id="KW-0285">Flavoprotein</keyword>
<dbReference type="GO" id="GO:0051537">
    <property type="term" value="F:2 iron, 2 sulfur cluster binding"/>
    <property type="evidence" value="ECO:0007669"/>
    <property type="project" value="UniProtKB-KW"/>
</dbReference>
<keyword evidence="2" id="KW-0001">2Fe-2S</keyword>
<dbReference type="InterPro" id="IPR036318">
    <property type="entry name" value="FAD-bd_PCMH-like_sf"/>
</dbReference>
<dbReference type="Proteomes" id="UP000663854">
    <property type="component" value="Unassembled WGS sequence"/>
</dbReference>
<dbReference type="Gene3D" id="1.10.150.120">
    <property type="entry name" value="[2Fe-2S]-binding domain"/>
    <property type="match status" value="1"/>
</dbReference>
<evidence type="ECO:0000313" key="12">
    <source>
        <dbReference type="Proteomes" id="UP000663854"/>
    </source>
</evidence>
<keyword evidence="3" id="KW-0479">Metal-binding</keyword>
<dbReference type="PANTHER" id="PTHR45444:SF3">
    <property type="entry name" value="XANTHINE DEHYDROGENASE"/>
    <property type="match status" value="1"/>
</dbReference>
<dbReference type="InterPro" id="IPR012675">
    <property type="entry name" value="Beta-grasp_dom_sf"/>
</dbReference>